<evidence type="ECO:0000313" key="9">
    <source>
        <dbReference type="EMBL" id="ROU09104.1"/>
    </source>
</evidence>
<dbReference type="InterPro" id="IPR007484">
    <property type="entry name" value="Peptidase_M28"/>
</dbReference>
<dbReference type="CDD" id="cd05660">
    <property type="entry name" value="M28_like_PA"/>
    <property type="match status" value="1"/>
</dbReference>
<evidence type="ECO:0000313" key="10">
    <source>
        <dbReference type="Proteomes" id="UP000275910"/>
    </source>
</evidence>
<dbReference type="PANTHER" id="PTHR12147">
    <property type="entry name" value="METALLOPEPTIDASE M28 FAMILY MEMBER"/>
    <property type="match status" value="1"/>
</dbReference>
<dbReference type="CDD" id="cd04821">
    <property type="entry name" value="PA_M28_1_2"/>
    <property type="match status" value="1"/>
</dbReference>
<dbReference type="Pfam" id="PF04389">
    <property type="entry name" value="Peptidase_M28"/>
    <property type="match status" value="1"/>
</dbReference>
<dbReference type="Gene3D" id="3.50.30.30">
    <property type="match status" value="1"/>
</dbReference>
<keyword evidence="3" id="KW-0479">Metal-binding</keyword>
<dbReference type="AlphaFoldDB" id="A0A3N2RNW2"/>
<dbReference type="SUPFAM" id="SSF53187">
    <property type="entry name" value="Zn-dependent exopeptidases"/>
    <property type="match status" value="1"/>
</dbReference>
<keyword evidence="4" id="KW-0732">Signal</keyword>
<keyword evidence="6" id="KW-0862">Zinc</keyword>
<evidence type="ECO:0000256" key="1">
    <source>
        <dbReference type="ARBA" id="ARBA00022438"/>
    </source>
</evidence>
<feature type="region of interest" description="Disordered" evidence="7">
    <location>
        <begin position="46"/>
        <end position="65"/>
    </location>
</feature>
<evidence type="ECO:0000256" key="6">
    <source>
        <dbReference type="ARBA" id="ARBA00022833"/>
    </source>
</evidence>
<comment type="caution">
    <text evidence="9">The sequence shown here is derived from an EMBL/GenBank/DDBJ whole genome shotgun (WGS) entry which is preliminary data.</text>
</comment>
<dbReference type="InterPro" id="IPR046450">
    <property type="entry name" value="PA_dom_sf"/>
</dbReference>
<dbReference type="GO" id="GO:0008235">
    <property type="term" value="F:metalloexopeptidase activity"/>
    <property type="evidence" value="ECO:0007669"/>
    <property type="project" value="InterPro"/>
</dbReference>
<dbReference type="GO" id="GO:0046872">
    <property type="term" value="F:metal ion binding"/>
    <property type="evidence" value="ECO:0007669"/>
    <property type="project" value="UniProtKB-KW"/>
</dbReference>
<keyword evidence="2" id="KW-0645">Protease</keyword>
<evidence type="ECO:0000256" key="4">
    <source>
        <dbReference type="ARBA" id="ARBA00022729"/>
    </source>
</evidence>
<evidence type="ECO:0000256" key="2">
    <source>
        <dbReference type="ARBA" id="ARBA00022670"/>
    </source>
</evidence>
<protein>
    <submittedName>
        <fullName evidence="9">M28 family peptidase</fullName>
    </submittedName>
</protein>
<reference evidence="9 10" key="1">
    <citation type="submission" date="2018-10" db="EMBL/GenBank/DDBJ databases">
        <title>The genome of Lysobacter enzymogenes OH11.</title>
        <authorList>
            <person name="Liu F."/>
            <person name="Zhao Y."/>
            <person name="Qian G."/>
            <person name="Chen Y."/>
            <person name="Xu H."/>
        </authorList>
    </citation>
    <scope>NUCLEOTIDE SEQUENCE [LARGE SCALE GENOMIC DNA]</scope>
    <source>
        <strain evidence="9 10">OH11</strain>
    </source>
</reference>
<dbReference type="GO" id="GO:0006508">
    <property type="term" value="P:proteolysis"/>
    <property type="evidence" value="ECO:0007669"/>
    <property type="project" value="UniProtKB-KW"/>
</dbReference>
<evidence type="ECO:0000259" key="8">
    <source>
        <dbReference type="Pfam" id="PF04389"/>
    </source>
</evidence>
<name>A0A3N2RNW2_LYSEN</name>
<dbReference type="PANTHER" id="PTHR12147:SF56">
    <property type="entry name" value="AMINOPEPTIDASE YDR415C-RELATED"/>
    <property type="match status" value="1"/>
</dbReference>
<feature type="domain" description="Peptidase M28" evidence="8">
    <location>
        <begin position="343"/>
        <end position="569"/>
    </location>
</feature>
<keyword evidence="5" id="KW-0378">Hydrolase</keyword>
<evidence type="ECO:0000256" key="7">
    <source>
        <dbReference type="SAM" id="MobiDB-lite"/>
    </source>
</evidence>
<dbReference type="Gene3D" id="3.40.630.10">
    <property type="entry name" value="Zn peptidases"/>
    <property type="match status" value="2"/>
</dbReference>
<evidence type="ECO:0000256" key="5">
    <source>
        <dbReference type="ARBA" id="ARBA00022801"/>
    </source>
</evidence>
<proteinExistence type="predicted"/>
<dbReference type="InterPro" id="IPR045175">
    <property type="entry name" value="M28_fam"/>
</dbReference>
<dbReference type="Proteomes" id="UP000275910">
    <property type="component" value="Unassembled WGS sequence"/>
</dbReference>
<evidence type="ECO:0000256" key="3">
    <source>
        <dbReference type="ARBA" id="ARBA00022723"/>
    </source>
</evidence>
<dbReference type="FunFam" id="3.40.630.10:FF:000088">
    <property type="entry name" value="Peptidase M20"/>
    <property type="match status" value="1"/>
</dbReference>
<dbReference type="SUPFAM" id="SSF52025">
    <property type="entry name" value="PA domain"/>
    <property type="match status" value="1"/>
</dbReference>
<accession>A0A3N2RNW2</accession>
<dbReference type="GO" id="GO:0004177">
    <property type="term" value="F:aminopeptidase activity"/>
    <property type="evidence" value="ECO:0007669"/>
    <property type="project" value="UniProtKB-KW"/>
</dbReference>
<organism evidence="9 10">
    <name type="scientific">Lysobacter enzymogenes</name>
    <dbReference type="NCBI Taxonomy" id="69"/>
    <lineage>
        <taxon>Bacteria</taxon>
        <taxon>Pseudomonadati</taxon>
        <taxon>Pseudomonadota</taxon>
        <taxon>Gammaproteobacteria</taxon>
        <taxon>Lysobacterales</taxon>
        <taxon>Lysobacteraceae</taxon>
        <taxon>Lysobacter</taxon>
    </lineage>
</organism>
<gene>
    <name evidence="9" type="ORF">D9T17_01520</name>
</gene>
<keyword evidence="1" id="KW-0031">Aminopeptidase</keyword>
<sequence length="608" mass="65275">MDLPHAPAVGRPWRFQTLSRNSPLFAATSLVVATLALSACKQTPADGAATAQPASDPAAPAAAAPAGDHAFDAAINAADFAQHVKVLASDEFEGRAPGSAGEDKTVRYLEAQFKRLGLKPGNGDSYFQTVPMVETTADEGTTLKLDAKGQTRELKFGADMVVGTRTGQPEVKVEASDLVFVGYGVNAPEQQWNDYAGVDVKGKTVVMFVNDPGFHGQDATLFEGKRMTYYGRWTYKFEEAARQGAKAALIVHDAAGASYGWDVVKNSWSGAQFDLPAKDDPEPRLPVQGWITADTARKLFADLGQDLDQLYQAAGKRGFKAIPLQAKASVDLKSKISEKSSRNVIARLDGAKRPDEAIVYMAHWDHLGHHAEEGGHEGHAAAPKGEGHDTIYNGAVDNASGVAGILEIAEAFSKQTPPPDRSLLFLAVTLEESGLLGSKYYVAHPTVPLNKTVAVINLDAMPIIGKARDMTVVGYGSSELEDILKTVADGQGRVLHAEGTPQDGFYFRSDHFNFAKAGVPALYAKGGDDLVDGGVEAGQKAQVDYRDNRYHKPADQFDPNWKLDGVVQDLDALYGVGKVLAGNEQWPNWYQGNAFRAAHDKLMAPAKK</sequence>
<dbReference type="EMBL" id="RCTY01000004">
    <property type="protein sequence ID" value="ROU09104.1"/>
    <property type="molecule type" value="Genomic_DNA"/>
</dbReference>
<feature type="compositionally biased region" description="Low complexity" evidence="7">
    <location>
        <begin position="48"/>
        <end position="65"/>
    </location>
</feature>